<proteinExistence type="predicted"/>
<gene>
    <name evidence="2" type="ORF">HHI36_009263</name>
</gene>
<organism evidence="2 3">
    <name type="scientific">Cryptolaemus montrouzieri</name>
    <dbReference type="NCBI Taxonomy" id="559131"/>
    <lineage>
        <taxon>Eukaryota</taxon>
        <taxon>Metazoa</taxon>
        <taxon>Ecdysozoa</taxon>
        <taxon>Arthropoda</taxon>
        <taxon>Hexapoda</taxon>
        <taxon>Insecta</taxon>
        <taxon>Pterygota</taxon>
        <taxon>Neoptera</taxon>
        <taxon>Endopterygota</taxon>
        <taxon>Coleoptera</taxon>
        <taxon>Polyphaga</taxon>
        <taxon>Cucujiformia</taxon>
        <taxon>Coccinelloidea</taxon>
        <taxon>Coccinellidae</taxon>
        <taxon>Scymninae</taxon>
        <taxon>Scymnini</taxon>
        <taxon>Cryptolaemus</taxon>
    </lineage>
</organism>
<protein>
    <submittedName>
        <fullName evidence="2">Uncharacterized protein</fullName>
    </submittedName>
</protein>
<dbReference type="Proteomes" id="UP001516400">
    <property type="component" value="Unassembled WGS sequence"/>
</dbReference>
<name>A0ABD2MVE2_9CUCU</name>
<evidence type="ECO:0000313" key="2">
    <source>
        <dbReference type="EMBL" id="KAL3270207.1"/>
    </source>
</evidence>
<comment type="caution">
    <text evidence="2">The sequence shown here is derived from an EMBL/GenBank/DDBJ whole genome shotgun (WGS) entry which is preliminary data.</text>
</comment>
<accession>A0ABD2MVE2</accession>
<dbReference type="AlphaFoldDB" id="A0ABD2MVE2"/>
<reference evidence="2 3" key="1">
    <citation type="journal article" date="2021" name="BMC Biol.">
        <title>Horizontally acquired antibacterial genes associated with adaptive radiation of ladybird beetles.</title>
        <authorList>
            <person name="Li H.S."/>
            <person name="Tang X.F."/>
            <person name="Huang Y.H."/>
            <person name="Xu Z.Y."/>
            <person name="Chen M.L."/>
            <person name="Du X.Y."/>
            <person name="Qiu B.Y."/>
            <person name="Chen P.T."/>
            <person name="Zhang W."/>
            <person name="Slipinski A."/>
            <person name="Escalona H.E."/>
            <person name="Waterhouse R.M."/>
            <person name="Zwick A."/>
            <person name="Pang H."/>
        </authorList>
    </citation>
    <scope>NUCLEOTIDE SEQUENCE [LARGE SCALE GENOMIC DNA]</scope>
    <source>
        <strain evidence="2">SYSU2018</strain>
    </source>
</reference>
<feature type="coiled-coil region" evidence="1">
    <location>
        <begin position="279"/>
        <end position="306"/>
    </location>
</feature>
<evidence type="ECO:0000313" key="3">
    <source>
        <dbReference type="Proteomes" id="UP001516400"/>
    </source>
</evidence>
<evidence type="ECO:0000256" key="1">
    <source>
        <dbReference type="SAM" id="Coils"/>
    </source>
</evidence>
<dbReference type="EMBL" id="JABFTP020000021">
    <property type="protein sequence ID" value="KAL3270207.1"/>
    <property type="molecule type" value="Genomic_DNA"/>
</dbReference>
<keyword evidence="1" id="KW-0175">Coiled coil</keyword>
<keyword evidence="3" id="KW-1185">Reference proteome</keyword>
<sequence length="365" mass="40973">MSCSKDQNGFSCGKISTTKKSTDAELWLNMMKSMMNFAMASTSLMKGIQNRIAVTEKSEKESEEKQIPKVIQNVSNIFSNDVSLLSVPIAEDFCVGKTCDFKHKPKDQTNGLPSRLPVLIKNKGCLGTAEETKPIWKDCRCPGKDNPESAEDKAVKEDCVCVKEECVEDSGSRENITEGAVVEESVTKCGCCHSCEFDDRSEVSEDSSQTDSDTCNETNCNLIVRGSEEGDDVIRPLEETCSCQTEVEEQEEEEIAPSEFLDCECQTSTEEIMVKELQLANLAYQLRLTEENLKGLKKEMDRITNCVYDKKKEPDEIAVAIYQEIMKPRISIAEVIASRRSPRRSSRRENVRQKNSVVQKHVIKL</sequence>